<evidence type="ECO:0000256" key="6">
    <source>
        <dbReference type="ARBA" id="ARBA00022723"/>
    </source>
</evidence>
<keyword evidence="9" id="KW-0862">Zinc</keyword>
<evidence type="ECO:0000256" key="5">
    <source>
        <dbReference type="ARBA" id="ARBA00022692"/>
    </source>
</evidence>
<evidence type="ECO:0000256" key="3">
    <source>
        <dbReference type="ARBA" id="ARBA00012483"/>
    </source>
</evidence>
<evidence type="ECO:0000256" key="8">
    <source>
        <dbReference type="ARBA" id="ARBA00022786"/>
    </source>
</evidence>
<evidence type="ECO:0000259" key="14">
    <source>
        <dbReference type="Pfam" id="PF12483"/>
    </source>
</evidence>
<comment type="catalytic activity">
    <reaction evidence="1">
        <text>S-ubiquitinyl-[E2 ubiquitin-conjugating enzyme]-L-cysteine + [acceptor protein]-L-lysine = [E2 ubiquitin-conjugating enzyme]-L-cysteine + N(6)-ubiquitinyl-[acceptor protein]-L-lysine.</text>
        <dbReference type="EC" id="2.3.2.27"/>
    </reaction>
</comment>
<name>A0ABU7KT18_9ACTN</name>
<feature type="region of interest" description="Disordered" evidence="12">
    <location>
        <begin position="46"/>
        <end position="69"/>
    </location>
</feature>
<keyword evidence="7" id="KW-0863">Zinc-finger</keyword>
<keyword evidence="6" id="KW-0479">Metal-binding</keyword>
<gene>
    <name evidence="15" type="ORF">Q8A49_18250</name>
</gene>
<keyword evidence="8" id="KW-0833">Ubl conjugation pathway</keyword>
<evidence type="ECO:0000256" key="10">
    <source>
        <dbReference type="ARBA" id="ARBA00022989"/>
    </source>
</evidence>
<feature type="domain" description="E3 Ubiquitin ligase MUL1-like" evidence="14">
    <location>
        <begin position="98"/>
        <end position="231"/>
    </location>
</feature>
<dbReference type="EC" id="2.3.2.27" evidence="3"/>
<evidence type="ECO:0000256" key="9">
    <source>
        <dbReference type="ARBA" id="ARBA00022833"/>
    </source>
</evidence>
<evidence type="ECO:0000256" key="2">
    <source>
        <dbReference type="ARBA" id="ARBA00004141"/>
    </source>
</evidence>
<keyword evidence="5 13" id="KW-0812">Transmembrane</keyword>
<evidence type="ECO:0000256" key="13">
    <source>
        <dbReference type="SAM" id="Phobius"/>
    </source>
</evidence>
<evidence type="ECO:0000256" key="12">
    <source>
        <dbReference type="SAM" id="MobiDB-lite"/>
    </source>
</evidence>
<feature type="transmembrane region" description="Helical" evidence="13">
    <location>
        <begin position="12"/>
        <end position="31"/>
    </location>
</feature>
<proteinExistence type="predicted"/>
<protein>
    <recommendedName>
        <fullName evidence="3">RING-type E3 ubiquitin transferase</fullName>
        <ecNumber evidence="3">2.3.2.27</ecNumber>
    </recommendedName>
</protein>
<evidence type="ECO:0000313" key="16">
    <source>
        <dbReference type="Proteomes" id="UP001348641"/>
    </source>
</evidence>
<dbReference type="Pfam" id="PF12483">
    <property type="entry name" value="GIDE"/>
    <property type="match status" value="1"/>
</dbReference>
<sequence length="241" mass="26195">MDDMLVGEVRTSLQVLALVATAVTGLLLRLAHRAHTRLRTLEQAHAPPLRDLPAPGTEVAVDGNAETGPDGLLTAPYSGVSCVWFRIEVWDRSPNPDTYHERIRHTLLYSRQSSTPFALRDRTGAVLCEPDRAAGDRLPLTHESFEPGEGGGGGTPHAEHVAPDSGRVFLEWAIAPGTRLLVHGTVARKDGRTVIRSTEEDTLLVSTRPAPELRDAQRMTILFTALAFAVSLTGFVWLALT</sequence>
<dbReference type="InterPro" id="IPR022170">
    <property type="entry name" value="MUL1-like"/>
</dbReference>
<keyword evidence="4" id="KW-0808">Transferase</keyword>
<evidence type="ECO:0000256" key="4">
    <source>
        <dbReference type="ARBA" id="ARBA00022679"/>
    </source>
</evidence>
<dbReference type="Proteomes" id="UP001348641">
    <property type="component" value="Unassembled WGS sequence"/>
</dbReference>
<organism evidence="15 16">
    <name type="scientific">Nocardiopsis tropica</name>
    <dbReference type="NCBI Taxonomy" id="109330"/>
    <lineage>
        <taxon>Bacteria</taxon>
        <taxon>Bacillati</taxon>
        <taxon>Actinomycetota</taxon>
        <taxon>Actinomycetes</taxon>
        <taxon>Streptosporangiales</taxon>
        <taxon>Nocardiopsidaceae</taxon>
        <taxon>Nocardiopsis</taxon>
    </lineage>
</organism>
<comment type="caution">
    <text evidence="15">The sequence shown here is derived from an EMBL/GenBank/DDBJ whole genome shotgun (WGS) entry which is preliminary data.</text>
</comment>
<evidence type="ECO:0000313" key="15">
    <source>
        <dbReference type="EMBL" id="MEE2052444.1"/>
    </source>
</evidence>
<feature type="transmembrane region" description="Helical" evidence="13">
    <location>
        <begin position="221"/>
        <end position="240"/>
    </location>
</feature>
<feature type="region of interest" description="Disordered" evidence="12">
    <location>
        <begin position="137"/>
        <end position="159"/>
    </location>
</feature>
<comment type="subcellular location">
    <subcellularLocation>
        <location evidence="2">Membrane</location>
        <topology evidence="2">Multi-pass membrane protein</topology>
    </subcellularLocation>
</comment>
<keyword evidence="10 13" id="KW-1133">Transmembrane helix</keyword>
<evidence type="ECO:0000256" key="11">
    <source>
        <dbReference type="ARBA" id="ARBA00023136"/>
    </source>
</evidence>
<dbReference type="RefSeq" id="WP_330159473.1">
    <property type="nucleotide sequence ID" value="NZ_BAAAJA010000021.1"/>
</dbReference>
<keyword evidence="11 13" id="KW-0472">Membrane</keyword>
<evidence type="ECO:0000256" key="1">
    <source>
        <dbReference type="ARBA" id="ARBA00000900"/>
    </source>
</evidence>
<accession>A0ABU7KT18</accession>
<reference evidence="15 16" key="1">
    <citation type="submission" date="2023-07" db="EMBL/GenBank/DDBJ databases">
        <authorList>
            <person name="Girao M."/>
            <person name="Carvalho M.F."/>
        </authorList>
    </citation>
    <scope>NUCLEOTIDE SEQUENCE [LARGE SCALE GENOMIC DNA]</scope>
    <source>
        <strain evidence="15 16">66/93</strain>
    </source>
</reference>
<dbReference type="EMBL" id="JAUUCC010000046">
    <property type="protein sequence ID" value="MEE2052444.1"/>
    <property type="molecule type" value="Genomic_DNA"/>
</dbReference>
<evidence type="ECO:0000256" key="7">
    <source>
        <dbReference type="ARBA" id="ARBA00022771"/>
    </source>
</evidence>